<dbReference type="OrthoDB" id="7933786at2"/>
<dbReference type="RefSeq" id="WP_015598970.1">
    <property type="nucleotide sequence ID" value="NC_021172.1"/>
</dbReference>
<gene>
    <name evidence="2" type="ORF">HYPDE_36408</name>
</gene>
<proteinExistence type="predicted"/>
<evidence type="ECO:0000313" key="3">
    <source>
        <dbReference type="Proteomes" id="UP000005952"/>
    </source>
</evidence>
<dbReference type="eggNOG" id="ENOG5034525">
    <property type="taxonomic scope" value="Bacteria"/>
</dbReference>
<keyword evidence="1" id="KW-0732">Signal</keyword>
<feature type="signal peptide" evidence="1">
    <location>
        <begin position="1"/>
        <end position="34"/>
    </location>
</feature>
<accession>N0B7E9</accession>
<evidence type="ECO:0000313" key="2">
    <source>
        <dbReference type="EMBL" id="AGK58953.1"/>
    </source>
</evidence>
<feature type="chain" id="PRO_5004105402" description="Protease inhibitor Inh" evidence="1">
    <location>
        <begin position="35"/>
        <end position="142"/>
    </location>
</feature>
<dbReference type="KEGG" id="hdt:HYPDE_36408"/>
<reference evidence="2 3" key="1">
    <citation type="journal article" date="2013" name="Genome Announc.">
        <title>Genome sequences for three denitrifying bacterial strains isolated from a uranium- and nitrate-contaminated subsurface environment.</title>
        <authorList>
            <person name="Venkatramanan R."/>
            <person name="Prakash O."/>
            <person name="Woyke T."/>
            <person name="Chain P."/>
            <person name="Goodwin L.A."/>
            <person name="Watson D."/>
            <person name="Brooks S."/>
            <person name="Kostka J.E."/>
            <person name="Green S.J."/>
        </authorList>
    </citation>
    <scope>NUCLEOTIDE SEQUENCE [LARGE SCALE GENOMIC DNA]</scope>
    <source>
        <strain evidence="2 3">1NES1</strain>
    </source>
</reference>
<dbReference type="AlphaFoldDB" id="N0B7E9"/>
<sequence>MVRSVLSQTLRAFAAGGFALVAGLSGAGVGSAHAEPGSLVGSWSGSGSIAFASGSKERARCRAHFAKTGASSYAMSATCATSSAKVDQSATLYRTGANSYSGSFFNQQYNTGGSIRITVSGRTQRVRLSGEAGTAFFSLRKL</sequence>
<protein>
    <recommendedName>
        <fullName evidence="4">Protease inhibitor Inh</fullName>
    </recommendedName>
</protein>
<evidence type="ECO:0008006" key="4">
    <source>
        <dbReference type="Google" id="ProtNLM"/>
    </source>
</evidence>
<dbReference type="EMBL" id="CP005587">
    <property type="protein sequence ID" value="AGK58953.1"/>
    <property type="molecule type" value="Genomic_DNA"/>
</dbReference>
<evidence type="ECO:0000256" key="1">
    <source>
        <dbReference type="SAM" id="SignalP"/>
    </source>
</evidence>
<organism evidence="2 3">
    <name type="scientific">Hyphomicrobium denitrificans 1NES1</name>
    <dbReference type="NCBI Taxonomy" id="670307"/>
    <lineage>
        <taxon>Bacteria</taxon>
        <taxon>Pseudomonadati</taxon>
        <taxon>Pseudomonadota</taxon>
        <taxon>Alphaproteobacteria</taxon>
        <taxon>Hyphomicrobiales</taxon>
        <taxon>Hyphomicrobiaceae</taxon>
        <taxon>Hyphomicrobium</taxon>
    </lineage>
</organism>
<dbReference type="Proteomes" id="UP000005952">
    <property type="component" value="Chromosome"/>
</dbReference>
<dbReference type="HOGENOM" id="CLU_128132_0_0_5"/>
<keyword evidence="3" id="KW-1185">Reference proteome</keyword>
<name>N0B7E9_9HYPH</name>